<dbReference type="PANTHER" id="PTHR31793:SF37">
    <property type="entry name" value="ACYL-COA THIOESTER HYDROLASE YBGC"/>
    <property type="match status" value="1"/>
</dbReference>
<accession>A0ABU3DHV8</accession>
<dbReference type="PIRSF" id="PIRSF003230">
    <property type="entry name" value="YbgC"/>
    <property type="match status" value="1"/>
</dbReference>
<sequence>MSAAHRLPVTVWYEDTDMGGIVYHANYLKFVERGRSAWIAKLGIDQEALRQAGTVFAVRRIEADYLAPARFADELVVETRIRSIGPARCDMAQSVLRGETILFGARVTLVALGPSGRPTRLPAMLRDALTGAP</sequence>
<reference evidence="3 4" key="1">
    <citation type="submission" date="2023-09" db="EMBL/GenBank/DDBJ databases">
        <authorList>
            <person name="Rey-Velasco X."/>
        </authorList>
    </citation>
    <scope>NUCLEOTIDE SEQUENCE [LARGE SCALE GENOMIC DNA]</scope>
    <source>
        <strain evidence="3 4">F158</strain>
    </source>
</reference>
<dbReference type="Pfam" id="PF13279">
    <property type="entry name" value="4HBT_2"/>
    <property type="match status" value="1"/>
</dbReference>
<comment type="caution">
    <text evidence="3">The sequence shown here is derived from an EMBL/GenBank/DDBJ whole genome shotgun (WGS) entry which is preliminary data.</text>
</comment>
<dbReference type="SUPFAM" id="SSF54637">
    <property type="entry name" value="Thioesterase/thiol ester dehydrase-isomerase"/>
    <property type="match status" value="1"/>
</dbReference>
<dbReference type="CDD" id="cd00586">
    <property type="entry name" value="4HBT"/>
    <property type="match status" value="1"/>
</dbReference>
<proteinExistence type="inferred from homology"/>
<dbReference type="InterPro" id="IPR029069">
    <property type="entry name" value="HotDog_dom_sf"/>
</dbReference>
<keyword evidence="2 3" id="KW-0378">Hydrolase</keyword>
<dbReference type="NCBIfam" id="TIGR00051">
    <property type="entry name" value="YbgC/FadM family acyl-CoA thioesterase"/>
    <property type="match status" value="1"/>
</dbReference>
<keyword evidence="4" id="KW-1185">Reference proteome</keyword>
<dbReference type="InterPro" id="IPR006684">
    <property type="entry name" value="YbgC/YbaW"/>
</dbReference>
<evidence type="ECO:0000256" key="1">
    <source>
        <dbReference type="ARBA" id="ARBA00005953"/>
    </source>
</evidence>
<dbReference type="EMBL" id="JAVRHL010000003">
    <property type="protein sequence ID" value="MDT0683284.1"/>
    <property type="molecule type" value="Genomic_DNA"/>
</dbReference>
<organism evidence="3 4">
    <name type="scientific">Tropicimonas omnivorans</name>
    <dbReference type="NCBI Taxonomy" id="3075590"/>
    <lineage>
        <taxon>Bacteria</taxon>
        <taxon>Pseudomonadati</taxon>
        <taxon>Pseudomonadota</taxon>
        <taxon>Alphaproteobacteria</taxon>
        <taxon>Rhodobacterales</taxon>
        <taxon>Roseobacteraceae</taxon>
        <taxon>Tropicimonas</taxon>
    </lineage>
</organism>
<evidence type="ECO:0000313" key="3">
    <source>
        <dbReference type="EMBL" id="MDT0683284.1"/>
    </source>
</evidence>
<protein>
    <submittedName>
        <fullName evidence="3">YbgC/FadM family acyl-CoA thioesterase</fullName>
        <ecNumber evidence="3">3.1.2.-</ecNumber>
    </submittedName>
</protein>
<comment type="similarity">
    <text evidence="1">Belongs to the 4-hydroxybenzoyl-CoA thioesterase family.</text>
</comment>
<dbReference type="Proteomes" id="UP001265259">
    <property type="component" value="Unassembled WGS sequence"/>
</dbReference>
<name>A0ABU3DHV8_9RHOB</name>
<dbReference type="EC" id="3.1.2.-" evidence="3"/>
<dbReference type="InterPro" id="IPR050563">
    <property type="entry name" value="4-hydroxybenzoyl-CoA_TE"/>
</dbReference>
<evidence type="ECO:0000256" key="2">
    <source>
        <dbReference type="ARBA" id="ARBA00022801"/>
    </source>
</evidence>
<evidence type="ECO:0000313" key="4">
    <source>
        <dbReference type="Proteomes" id="UP001265259"/>
    </source>
</evidence>
<dbReference type="PANTHER" id="PTHR31793">
    <property type="entry name" value="4-HYDROXYBENZOYL-COA THIOESTERASE FAMILY MEMBER"/>
    <property type="match status" value="1"/>
</dbReference>
<dbReference type="Gene3D" id="3.10.129.10">
    <property type="entry name" value="Hotdog Thioesterase"/>
    <property type="match status" value="1"/>
</dbReference>
<dbReference type="RefSeq" id="WP_311691686.1">
    <property type="nucleotide sequence ID" value="NZ_JAVRHL010000003.1"/>
</dbReference>
<dbReference type="GO" id="GO:0016787">
    <property type="term" value="F:hydrolase activity"/>
    <property type="evidence" value="ECO:0007669"/>
    <property type="project" value="UniProtKB-KW"/>
</dbReference>
<gene>
    <name evidence="3" type="ORF">RM543_11345</name>
</gene>